<evidence type="ECO:0000313" key="2">
    <source>
        <dbReference type="EMBL" id="PSK01950.1"/>
    </source>
</evidence>
<dbReference type="RefSeq" id="WP_106836814.1">
    <property type="nucleotide sequence ID" value="NZ_JARMEW010000051.1"/>
</dbReference>
<accession>A0ABX5FFY4</accession>
<sequence length="108" mass="12355">MDKKLSSIFSFLLGLAVIIGSLIAIYFLFKTFWETFKELQPPVAGAFITGFVTIIVAVVSLILAKRYELKKEIEQSHRSNKLPLYEEFLVFYFRLLMSIRTGETSIAP</sequence>
<keyword evidence="3" id="KW-1185">Reference proteome</keyword>
<proteinExistence type="predicted"/>
<reference evidence="2 3" key="1">
    <citation type="submission" date="2018-03" db="EMBL/GenBank/DDBJ databases">
        <title>Brevisbacillus phylogenomics.</title>
        <authorList>
            <person name="Dunlap C."/>
        </authorList>
    </citation>
    <scope>NUCLEOTIDE SEQUENCE [LARGE SCALE GENOMIC DNA]</scope>
    <source>
        <strain evidence="2 3">NRRL B-41110</strain>
    </source>
</reference>
<dbReference type="Proteomes" id="UP000241645">
    <property type="component" value="Unassembled WGS sequence"/>
</dbReference>
<feature type="transmembrane region" description="Helical" evidence="1">
    <location>
        <begin position="7"/>
        <end position="29"/>
    </location>
</feature>
<evidence type="ECO:0000256" key="1">
    <source>
        <dbReference type="SAM" id="Phobius"/>
    </source>
</evidence>
<name>A0ABX5FFY4_9BACL</name>
<evidence type="ECO:0000313" key="3">
    <source>
        <dbReference type="Proteomes" id="UP000241645"/>
    </source>
</evidence>
<gene>
    <name evidence="2" type="ORF">C7R92_31070</name>
</gene>
<keyword evidence="1" id="KW-0812">Transmembrane</keyword>
<dbReference type="GeneID" id="95754510"/>
<keyword evidence="1" id="KW-1133">Transmembrane helix</keyword>
<feature type="transmembrane region" description="Helical" evidence="1">
    <location>
        <begin position="41"/>
        <end position="64"/>
    </location>
</feature>
<protein>
    <submittedName>
        <fullName evidence="2">Uncharacterized protein</fullName>
    </submittedName>
</protein>
<comment type="caution">
    <text evidence="2">The sequence shown here is derived from an EMBL/GenBank/DDBJ whole genome shotgun (WGS) entry which is preliminary data.</text>
</comment>
<dbReference type="EMBL" id="PXZO01000073">
    <property type="protein sequence ID" value="PSK01950.1"/>
    <property type="molecule type" value="Genomic_DNA"/>
</dbReference>
<organism evidence="2 3">
    <name type="scientific">Brevibacillus porteri</name>
    <dbReference type="NCBI Taxonomy" id="2126350"/>
    <lineage>
        <taxon>Bacteria</taxon>
        <taxon>Bacillati</taxon>
        <taxon>Bacillota</taxon>
        <taxon>Bacilli</taxon>
        <taxon>Bacillales</taxon>
        <taxon>Paenibacillaceae</taxon>
        <taxon>Brevibacillus</taxon>
    </lineage>
</organism>
<keyword evidence="1" id="KW-0472">Membrane</keyword>